<keyword evidence="4" id="KW-1185">Reference proteome</keyword>
<sequence length="444" mass="45884">MPAAPADSPLYARLFGDDEAARLFSDSAEVRAMLLVEGALAKVQGELGVIPAESAAFLHRSSFEVQIDPSALAAETAVNGVPVPALVTAFRKACNAPDHAAFAHWGATSQDIMDTALALRLKRLIELWETRLEALLSALATLADTHATLPMAARTYGQAATPTSFGAVVAGWGWPLVAQRQALALLRPALLRVSLSGAAGTLSAMGDKGPEVRAELAKALGLADPVHSWHSDRTGIGALAGWMATTSAALGKLGEDLILMTQSGIGEVQISGAGGSSTMPQKQNPVGPSVLVALARQVTGLAATLQGAGAHRQQRDGAAWFTEWLTLPQMAISTSRGVGLALDLAGRIAPDPAAMSRNLNDGGGLIHAEALSFALAETLPRPEAQAAVKRLCQEVMETGTPLASLAIRDFPGTDWAARLASAGLGQAPIEARAFAYSVAASRAP</sequence>
<protein>
    <submittedName>
        <fullName evidence="3">Adenylosuccinate lyase family protein</fullName>
    </submittedName>
</protein>
<dbReference type="InterPro" id="IPR020557">
    <property type="entry name" value="Fumarate_lyase_CS"/>
</dbReference>
<dbReference type="EMBL" id="JAAIVJ010000003">
    <property type="protein sequence ID" value="NEY89967.1"/>
    <property type="molecule type" value="Genomic_DNA"/>
</dbReference>
<dbReference type="AlphaFoldDB" id="A0A6M0QR90"/>
<name>A0A6M0QR90_9RHOB</name>
<comment type="caution">
    <text evidence="3">The sequence shown here is derived from an EMBL/GenBank/DDBJ whole genome shotgun (WGS) entry which is preliminary data.</text>
</comment>
<gene>
    <name evidence="3" type="ORF">G4Z14_06610</name>
</gene>
<dbReference type="SMART" id="SM00998">
    <property type="entry name" value="ADSL_C"/>
    <property type="match status" value="1"/>
</dbReference>
<evidence type="ECO:0000313" key="3">
    <source>
        <dbReference type="EMBL" id="NEY89967.1"/>
    </source>
</evidence>
<evidence type="ECO:0000256" key="1">
    <source>
        <dbReference type="ARBA" id="ARBA00034772"/>
    </source>
</evidence>
<dbReference type="RefSeq" id="WP_164624018.1">
    <property type="nucleotide sequence ID" value="NZ_JAAIVJ010000003.1"/>
</dbReference>
<reference evidence="3 4" key="1">
    <citation type="submission" date="2020-02" db="EMBL/GenBank/DDBJ databases">
        <authorList>
            <person name="Chen W.-M."/>
        </authorList>
    </citation>
    <scope>NUCLEOTIDE SEQUENCE [LARGE SCALE GENOMIC DNA]</scope>
    <source>
        <strain evidence="3 4">KMS-5</strain>
    </source>
</reference>
<dbReference type="InterPro" id="IPR019468">
    <property type="entry name" value="AdenyloSucc_lyase_C"/>
</dbReference>
<dbReference type="Gene3D" id="1.20.200.10">
    <property type="entry name" value="Fumarase/aspartase (Central domain)"/>
    <property type="match status" value="1"/>
</dbReference>
<dbReference type="PANTHER" id="PTHR43172:SF2">
    <property type="entry name" value="ADENYLOSUCCINATE LYASE C-TERMINAL DOMAIN-CONTAINING PROTEIN"/>
    <property type="match status" value="1"/>
</dbReference>
<evidence type="ECO:0000259" key="2">
    <source>
        <dbReference type="SMART" id="SM00998"/>
    </source>
</evidence>
<dbReference type="Gene3D" id="1.10.40.30">
    <property type="entry name" value="Fumarase/aspartase (C-terminal domain)"/>
    <property type="match status" value="1"/>
</dbReference>
<dbReference type="SUPFAM" id="SSF48557">
    <property type="entry name" value="L-aspartase-like"/>
    <property type="match status" value="1"/>
</dbReference>
<dbReference type="InterPro" id="IPR008948">
    <property type="entry name" value="L-Aspartase-like"/>
</dbReference>
<organism evidence="3 4">
    <name type="scientific">Tabrizicola oligotrophica</name>
    <dbReference type="NCBI Taxonomy" id="2710650"/>
    <lineage>
        <taxon>Bacteria</taxon>
        <taxon>Pseudomonadati</taxon>
        <taxon>Pseudomonadota</taxon>
        <taxon>Alphaproteobacteria</taxon>
        <taxon>Rhodobacterales</taxon>
        <taxon>Paracoccaceae</taxon>
        <taxon>Tabrizicola</taxon>
    </lineage>
</organism>
<keyword evidence="3" id="KW-0456">Lyase</keyword>
<dbReference type="GO" id="GO:0016829">
    <property type="term" value="F:lyase activity"/>
    <property type="evidence" value="ECO:0007669"/>
    <property type="project" value="UniProtKB-KW"/>
</dbReference>
<proteinExistence type="inferred from homology"/>
<dbReference type="Proteomes" id="UP000477782">
    <property type="component" value="Unassembled WGS sequence"/>
</dbReference>
<dbReference type="PRINTS" id="PR00149">
    <property type="entry name" value="FUMRATELYASE"/>
</dbReference>
<comment type="similarity">
    <text evidence="1">Belongs to the class-II fumarase/aspartase family.</text>
</comment>
<dbReference type="InterPro" id="IPR022761">
    <property type="entry name" value="Fumarate_lyase_N"/>
</dbReference>
<dbReference type="PROSITE" id="PS00163">
    <property type="entry name" value="FUMARATE_LYASES"/>
    <property type="match status" value="1"/>
</dbReference>
<dbReference type="Pfam" id="PF00206">
    <property type="entry name" value="Lyase_1"/>
    <property type="match status" value="1"/>
</dbReference>
<accession>A0A6M0QR90</accession>
<evidence type="ECO:0000313" key="4">
    <source>
        <dbReference type="Proteomes" id="UP000477782"/>
    </source>
</evidence>
<dbReference type="PANTHER" id="PTHR43172">
    <property type="entry name" value="ADENYLOSUCCINATE LYASE"/>
    <property type="match status" value="1"/>
</dbReference>
<dbReference type="InterPro" id="IPR000362">
    <property type="entry name" value="Fumarate_lyase_fam"/>
</dbReference>
<feature type="domain" description="Adenylosuccinate lyase C-terminal" evidence="2">
    <location>
        <begin position="363"/>
        <end position="435"/>
    </location>
</feature>